<gene>
    <name evidence="10" type="ordered locus">Mfer_0980</name>
</gene>
<comment type="similarity">
    <text evidence="2">Belongs to the FwdC/FmdC family.</text>
</comment>
<dbReference type="InterPro" id="IPR036485">
    <property type="entry name" value="Glu_synth_asu_C_sf"/>
</dbReference>
<evidence type="ECO:0000313" key="10">
    <source>
        <dbReference type="EMBL" id="ADP77776.1"/>
    </source>
</evidence>
<evidence type="ECO:0000256" key="9">
    <source>
        <dbReference type="ARBA" id="ARBA00048228"/>
    </source>
</evidence>
<evidence type="ECO:0000313" key="11">
    <source>
        <dbReference type="Proteomes" id="UP000002315"/>
    </source>
</evidence>
<evidence type="ECO:0000256" key="7">
    <source>
        <dbReference type="ARBA" id="ARBA00047194"/>
    </source>
</evidence>
<dbReference type="OrthoDB" id="106216at2157"/>
<dbReference type="InterPro" id="IPR017550">
    <property type="entry name" value="Formylmethanofuran_DH_suC"/>
</dbReference>
<keyword evidence="5" id="KW-0484">Methanogenesis</keyword>
<evidence type="ECO:0000256" key="5">
    <source>
        <dbReference type="ARBA" id="ARBA00022994"/>
    </source>
</evidence>
<keyword evidence="11" id="KW-1185">Reference proteome</keyword>
<dbReference type="GO" id="GO:0018493">
    <property type="term" value="F:formylmethanofuran dehydrogenase activity"/>
    <property type="evidence" value="ECO:0007669"/>
    <property type="project" value="UniProtKB-EC"/>
</dbReference>
<dbReference type="HOGENOM" id="CLU_072248_0_0_2"/>
<dbReference type="STRING" id="523846.Mfer_0980"/>
<dbReference type="InterPro" id="IPR054942">
    <property type="entry name" value="FMH_DH_FwdC"/>
</dbReference>
<name>E3GW11_METFV</name>
<organism evidence="10 11">
    <name type="scientific">Methanothermus fervidus (strain ATCC 43054 / DSM 2088 / JCM 10308 / V24 S)</name>
    <dbReference type="NCBI Taxonomy" id="523846"/>
    <lineage>
        <taxon>Archaea</taxon>
        <taxon>Methanobacteriati</taxon>
        <taxon>Methanobacteriota</taxon>
        <taxon>Methanomada group</taxon>
        <taxon>Methanobacteria</taxon>
        <taxon>Methanobacteriales</taxon>
        <taxon>Methanothermaceae</taxon>
        <taxon>Methanothermus</taxon>
    </lineage>
</organism>
<evidence type="ECO:0000256" key="3">
    <source>
        <dbReference type="ARBA" id="ARBA00012692"/>
    </source>
</evidence>
<protein>
    <recommendedName>
        <fullName evidence="7">Tungsten-containing formylmethanofuran dehydrogenase 2 subunit C</fullName>
        <ecNumber evidence="3">1.2.7.12</ecNumber>
    </recommendedName>
    <alternativeName>
        <fullName evidence="8">Tungsten-containing formylmethanofuran dehydrogenase II subunit C</fullName>
    </alternativeName>
</protein>
<evidence type="ECO:0000256" key="4">
    <source>
        <dbReference type="ARBA" id="ARBA00022737"/>
    </source>
</evidence>
<keyword evidence="6 10" id="KW-0560">Oxidoreductase</keyword>
<dbReference type="PANTHER" id="PTHR39673">
    <property type="entry name" value="TUNGSTEN FORMYLMETHANOFURAN DEHYDROGENASE, SUBUNIT C (FWDC)"/>
    <property type="match status" value="1"/>
</dbReference>
<evidence type="ECO:0000256" key="1">
    <source>
        <dbReference type="ARBA" id="ARBA00004830"/>
    </source>
</evidence>
<dbReference type="NCBIfam" id="TIGR03122">
    <property type="entry name" value="one_C_dehyd_C"/>
    <property type="match status" value="1"/>
</dbReference>
<accession>E3GW11</accession>
<evidence type="ECO:0000256" key="8">
    <source>
        <dbReference type="ARBA" id="ARBA00047203"/>
    </source>
</evidence>
<keyword evidence="4" id="KW-0677">Repeat</keyword>
<dbReference type="GO" id="GO:0019386">
    <property type="term" value="P:methanogenesis, from carbon dioxide"/>
    <property type="evidence" value="ECO:0007669"/>
    <property type="project" value="UniProtKB-UniPathway"/>
</dbReference>
<dbReference type="SUPFAM" id="SSF69336">
    <property type="entry name" value="Alpha subunit of glutamate synthase, C-terminal domain"/>
    <property type="match status" value="1"/>
</dbReference>
<dbReference type="Gene3D" id="2.160.20.60">
    <property type="entry name" value="Glutamate synthase, alpha subunit, C-terminal domain"/>
    <property type="match status" value="1"/>
</dbReference>
<dbReference type="NCBIfam" id="NF042910">
    <property type="entry name" value="FMH_DH_FwdC"/>
    <property type="match status" value="1"/>
</dbReference>
<evidence type="ECO:0000256" key="2">
    <source>
        <dbReference type="ARBA" id="ARBA00006761"/>
    </source>
</evidence>
<dbReference type="GO" id="GO:0046914">
    <property type="term" value="F:transition metal ion binding"/>
    <property type="evidence" value="ECO:0007669"/>
    <property type="project" value="InterPro"/>
</dbReference>
<sequence length="270" mass="29131">MKELILVPKDQPEVPLEAPVIKPDVFAGKKIKEIEELEIRQGNTVVKLSEFFDVSGKTSENPNELRIVIDGDANRTKRIGEEMKSGEIIVNGDVNMYVGAAMRGGRIVVNGNADSWAGQNMQGGELIIKGDAGDYLGSAYRGDWRGMKGGTIIVHGNVGNEIAEYMRGGKIIVKGNANIMPGIHMNNGLLIIEGDVVARVGAEMLGGTIVVKGVIEEFLPGFEYLGVEKDINVQNESISGLYYKFRGDYAVKGAKGIVYAAVGKNDHIIP</sequence>
<comment type="catalytic activity">
    <reaction evidence="9">
        <text>N-formylmethanofuran + 2 oxidized [2Fe-2S]-[ferredoxin] + H2O = methanofuran + 2 reduced [2Fe-2S]-[ferredoxin] + CO2 + H(+)</text>
        <dbReference type="Rhea" id="RHEA:19841"/>
        <dbReference type="Rhea" id="RHEA-COMP:10000"/>
        <dbReference type="Rhea" id="RHEA-COMP:10001"/>
        <dbReference type="ChEBI" id="CHEBI:15377"/>
        <dbReference type="ChEBI" id="CHEBI:15378"/>
        <dbReference type="ChEBI" id="CHEBI:16526"/>
        <dbReference type="ChEBI" id="CHEBI:33737"/>
        <dbReference type="ChEBI" id="CHEBI:33738"/>
        <dbReference type="ChEBI" id="CHEBI:57727"/>
        <dbReference type="ChEBI" id="CHEBI:58151"/>
        <dbReference type="EC" id="1.2.7.12"/>
    </reaction>
</comment>
<dbReference type="EC" id="1.2.7.12" evidence="3"/>
<dbReference type="KEGG" id="mfv:Mfer_0980"/>
<dbReference type="PANTHER" id="PTHR39673:SF5">
    <property type="entry name" value="TUNGSTEN-CONTAINING FORMYLMETHANOFURAN DEHYDROGENASE 2 SUBUNIT C"/>
    <property type="match status" value="1"/>
</dbReference>
<dbReference type="AlphaFoldDB" id="E3GW11"/>
<dbReference type="EMBL" id="CP002278">
    <property type="protein sequence ID" value="ADP77776.1"/>
    <property type="molecule type" value="Genomic_DNA"/>
</dbReference>
<evidence type="ECO:0000256" key="6">
    <source>
        <dbReference type="ARBA" id="ARBA00023002"/>
    </source>
</evidence>
<dbReference type="Proteomes" id="UP000002315">
    <property type="component" value="Chromosome"/>
</dbReference>
<dbReference type="UniPathway" id="UPA00640">
    <property type="reaction ID" value="UER00692"/>
</dbReference>
<comment type="pathway">
    <text evidence="1">One-carbon metabolism; methanogenesis from CO(2); 5,10-methenyl-5,6,7,8-tetrahydromethanopterin from CO(2): step 1/3.</text>
</comment>
<reference evidence="10 11" key="1">
    <citation type="journal article" date="2010" name="Stand. Genomic Sci.">
        <title>Complete genome sequence of Methanothermus fervidus type strain (V24S).</title>
        <authorList>
            <person name="Anderson I."/>
            <person name="Djao O.D."/>
            <person name="Misra M."/>
            <person name="Chertkov O."/>
            <person name="Nolan M."/>
            <person name="Lucas S."/>
            <person name="Lapidus A."/>
            <person name="Del Rio T.G."/>
            <person name="Tice H."/>
            <person name="Cheng J.F."/>
            <person name="Tapia R."/>
            <person name="Han C."/>
            <person name="Goodwin L."/>
            <person name="Pitluck S."/>
            <person name="Liolios K."/>
            <person name="Ivanova N."/>
            <person name="Mavromatis K."/>
            <person name="Mikhailova N."/>
            <person name="Pati A."/>
            <person name="Brambilla E."/>
            <person name="Chen A."/>
            <person name="Palaniappan K."/>
            <person name="Land M."/>
            <person name="Hauser L."/>
            <person name="Chang Y.J."/>
            <person name="Jeffries C.D."/>
            <person name="Sikorski J."/>
            <person name="Spring S."/>
            <person name="Rohde M."/>
            <person name="Eichinger K."/>
            <person name="Huber H."/>
            <person name="Wirth R."/>
            <person name="Goker M."/>
            <person name="Detter J.C."/>
            <person name="Woyke T."/>
            <person name="Bristow J."/>
            <person name="Eisen J.A."/>
            <person name="Markowitz V."/>
            <person name="Hugenholtz P."/>
            <person name="Klenk H.P."/>
            <person name="Kyrpides N.C."/>
        </authorList>
    </citation>
    <scope>NUCLEOTIDE SEQUENCE [LARGE SCALE GENOMIC DNA]</scope>
    <source>
        <strain evidence="11">ATCC 43054 / DSM 2088 / JCM 10308 / V24 S</strain>
    </source>
</reference>
<dbReference type="CDD" id="cd00980">
    <property type="entry name" value="FwdC/FmdC"/>
    <property type="match status" value="1"/>
</dbReference>
<proteinExistence type="inferred from homology"/>